<dbReference type="GO" id="GO:0003690">
    <property type="term" value="F:double-stranded DNA binding"/>
    <property type="evidence" value="ECO:0007669"/>
    <property type="project" value="TreeGrafter"/>
</dbReference>
<dbReference type="GO" id="GO:0046404">
    <property type="term" value="F:ATP-dependent polydeoxyribonucleotide 5'-hydroxyl-kinase activity"/>
    <property type="evidence" value="ECO:0007669"/>
    <property type="project" value="TreeGrafter"/>
</dbReference>
<dbReference type="OrthoDB" id="19045at2759"/>
<evidence type="ECO:0000313" key="1">
    <source>
        <dbReference type="EMBL" id="ORY48627.1"/>
    </source>
</evidence>
<dbReference type="NCBIfam" id="TIGR01662">
    <property type="entry name" value="HAD-SF-IIIA"/>
    <property type="match status" value="1"/>
</dbReference>
<proteinExistence type="predicted"/>
<dbReference type="STRING" id="329046.A0A1Y2CNS1"/>
<dbReference type="PANTHER" id="PTHR12083:SF9">
    <property type="entry name" value="BIFUNCTIONAL POLYNUCLEOTIDE PHOSPHATASE_KINASE"/>
    <property type="match status" value="1"/>
</dbReference>
<sequence>MPPKRSVESPSAPPKKTHPFFAAKEKKEEIGNLEWKVIGNSLLVGTRGLQTPSATIAAFDFDGTITLANGTHVFSKSPDDWMWVAKNTREKLLDAHKRGFRIVILSNQKGLLDEGKKAAAFSKEAIFKGKVANVAASLDIPLLVLAALDDSEYRKPQTGMWDYLVSHCNGGISPDLEKSFYVGDAAGRPDRTVGGKVFKKDHSAADYRMALNLGITFHVPEAFYEMDPLATKHLPTWDFDPLNFVTTDELYIPSDIPLIPTDLDGPELILLVGPPASGKTSFTKKHLLPKNYVHINQDTLKDRKKCIKGTIESLKAGKSVAVDNTNPTAAVRKEYIAAAKECGVTRVRAFYFTASVDLCLHNNYVRAKWTKGKGKGIERERISTIVFHTFRKNFEEPNVDKEGLVEVRKINFVPEFESEEEKAVWSKWYL</sequence>
<dbReference type="InterPro" id="IPR006549">
    <property type="entry name" value="HAD-SF_hydro_IIIA"/>
</dbReference>
<dbReference type="NCBIfam" id="TIGR01664">
    <property type="entry name" value="DNA-3'-Pase"/>
    <property type="match status" value="1"/>
</dbReference>
<keyword evidence="2" id="KW-1185">Reference proteome</keyword>
<dbReference type="Gene3D" id="3.40.50.300">
    <property type="entry name" value="P-loop containing nucleotide triphosphate hydrolases"/>
    <property type="match status" value="1"/>
</dbReference>
<gene>
    <name evidence="1" type="ORF">BCR33DRAFT_735467</name>
</gene>
<dbReference type="GO" id="GO:0046403">
    <property type="term" value="F:polynucleotide 3'-phosphatase activity"/>
    <property type="evidence" value="ECO:0007669"/>
    <property type="project" value="TreeGrafter"/>
</dbReference>
<dbReference type="PANTHER" id="PTHR12083">
    <property type="entry name" value="BIFUNCTIONAL POLYNUCLEOTIDE PHOSPHATASE/KINASE"/>
    <property type="match status" value="1"/>
</dbReference>
<accession>A0A1Y2CNS1</accession>
<dbReference type="EMBL" id="MCGO01000011">
    <property type="protein sequence ID" value="ORY48627.1"/>
    <property type="molecule type" value="Genomic_DNA"/>
</dbReference>
<dbReference type="Gene3D" id="3.40.50.1000">
    <property type="entry name" value="HAD superfamily/HAD-like"/>
    <property type="match status" value="1"/>
</dbReference>
<dbReference type="Pfam" id="PF08645">
    <property type="entry name" value="PNK3P"/>
    <property type="match status" value="1"/>
</dbReference>
<dbReference type="GO" id="GO:0006281">
    <property type="term" value="P:DNA repair"/>
    <property type="evidence" value="ECO:0007669"/>
    <property type="project" value="TreeGrafter"/>
</dbReference>
<comment type="caution">
    <text evidence="1">The sequence shown here is derived from an EMBL/GenBank/DDBJ whole genome shotgun (WGS) entry which is preliminary data.</text>
</comment>
<protein>
    <submittedName>
        <fullName evidence="1">PNK3P-domain-containing protein</fullName>
    </submittedName>
</protein>
<dbReference type="InterPro" id="IPR023214">
    <property type="entry name" value="HAD_sf"/>
</dbReference>
<dbReference type="SUPFAM" id="SSF56784">
    <property type="entry name" value="HAD-like"/>
    <property type="match status" value="1"/>
</dbReference>
<dbReference type="Pfam" id="PF13671">
    <property type="entry name" value="AAA_33"/>
    <property type="match status" value="1"/>
</dbReference>
<dbReference type="InterPro" id="IPR027417">
    <property type="entry name" value="P-loop_NTPase"/>
</dbReference>
<reference evidence="1 2" key="1">
    <citation type="submission" date="2016-07" db="EMBL/GenBank/DDBJ databases">
        <title>Pervasive Adenine N6-methylation of Active Genes in Fungi.</title>
        <authorList>
            <consortium name="DOE Joint Genome Institute"/>
            <person name="Mondo S.J."/>
            <person name="Dannebaum R.O."/>
            <person name="Kuo R.C."/>
            <person name="Labutti K."/>
            <person name="Haridas S."/>
            <person name="Kuo A."/>
            <person name="Salamov A."/>
            <person name="Ahrendt S.R."/>
            <person name="Lipzen A."/>
            <person name="Sullivan W."/>
            <person name="Andreopoulos W.B."/>
            <person name="Clum A."/>
            <person name="Lindquist E."/>
            <person name="Daum C."/>
            <person name="Ramamoorthy G.K."/>
            <person name="Gryganskyi A."/>
            <person name="Culley D."/>
            <person name="Magnuson J.K."/>
            <person name="James T.Y."/>
            <person name="O'Malley M.A."/>
            <person name="Stajich J.E."/>
            <person name="Spatafora J.W."/>
            <person name="Visel A."/>
            <person name="Grigoriev I.V."/>
        </authorList>
    </citation>
    <scope>NUCLEOTIDE SEQUENCE [LARGE SCALE GENOMIC DNA]</scope>
    <source>
        <strain evidence="1 2">JEL800</strain>
    </source>
</reference>
<dbReference type="FunFam" id="3.40.50.300:FF:000737">
    <property type="entry name" value="Bifunctional polynucleotide phosphatase/kinase"/>
    <property type="match status" value="1"/>
</dbReference>
<organism evidence="1 2">
    <name type="scientific">Rhizoclosmatium globosum</name>
    <dbReference type="NCBI Taxonomy" id="329046"/>
    <lineage>
        <taxon>Eukaryota</taxon>
        <taxon>Fungi</taxon>
        <taxon>Fungi incertae sedis</taxon>
        <taxon>Chytridiomycota</taxon>
        <taxon>Chytridiomycota incertae sedis</taxon>
        <taxon>Chytridiomycetes</taxon>
        <taxon>Chytridiales</taxon>
        <taxon>Chytriomycetaceae</taxon>
        <taxon>Rhizoclosmatium</taxon>
    </lineage>
</organism>
<evidence type="ECO:0000313" key="2">
    <source>
        <dbReference type="Proteomes" id="UP000193642"/>
    </source>
</evidence>
<dbReference type="AlphaFoldDB" id="A0A1Y2CNS1"/>
<dbReference type="InterPro" id="IPR013954">
    <property type="entry name" value="PNK3P"/>
</dbReference>
<dbReference type="Proteomes" id="UP000193642">
    <property type="component" value="Unassembled WGS sequence"/>
</dbReference>
<name>A0A1Y2CNS1_9FUNG</name>
<dbReference type="InterPro" id="IPR006551">
    <property type="entry name" value="Polynucleotide_phosphatase"/>
</dbReference>
<dbReference type="InterPro" id="IPR036412">
    <property type="entry name" value="HAD-like_sf"/>
</dbReference>
<dbReference type="SUPFAM" id="SSF52540">
    <property type="entry name" value="P-loop containing nucleoside triphosphate hydrolases"/>
    <property type="match status" value="1"/>
</dbReference>